<organism evidence="2 3">
    <name type="scientific">Microvirga terrae</name>
    <dbReference type="NCBI Taxonomy" id="2740529"/>
    <lineage>
        <taxon>Bacteria</taxon>
        <taxon>Pseudomonadati</taxon>
        <taxon>Pseudomonadota</taxon>
        <taxon>Alphaproteobacteria</taxon>
        <taxon>Hyphomicrobiales</taxon>
        <taxon>Methylobacteriaceae</taxon>
        <taxon>Microvirga</taxon>
    </lineage>
</organism>
<evidence type="ECO:0000313" key="3">
    <source>
        <dbReference type="Proteomes" id="UP001017257"/>
    </source>
</evidence>
<dbReference type="Gene3D" id="1.20.210.10">
    <property type="entry name" value="Cytochrome c oxidase-like, subunit I domain"/>
    <property type="match status" value="1"/>
</dbReference>
<evidence type="ECO:0000256" key="1">
    <source>
        <dbReference type="SAM" id="Phobius"/>
    </source>
</evidence>
<evidence type="ECO:0000313" key="2">
    <source>
        <dbReference type="EMBL" id="UVF19028.1"/>
    </source>
</evidence>
<dbReference type="SUPFAM" id="SSF81442">
    <property type="entry name" value="Cytochrome c oxidase subunit I-like"/>
    <property type="match status" value="1"/>
</dbReference>
<feature type="transmembrane region" description="Helical" evidence="1">
    <location>
        <begin position="98"/>
        <end position="118"/>
    </location>
</feature>
<keyword evidence="3" id="KW-1185">Reference proteome</keyword>
<evidence type="ECO:0008006" key="4">
    <source>
        <dbReference type="Google" id="ProtNLM"/>
    </source>
</evidence>
<proteinExistence type="predicted"/>
<keyword evidence="1" id="KW-0812">Transmembrane</keyword>
<feature type="transmembrane region" description="Helical" evidence="1">
    <location>
        <begin position="36"/>
        <end position="55"/>
    </location>
</feature>
<accession>A0ABY5RPW5</accession>
<gene>
    <name evidence="2" type="ORF">HPT29_021600</name>
</gene>
<keyword evidence="1" id="KW-0472">Membrane</keyword>
<sequence length="136" mass="14610">MTASSLSFKLAVLFVIAGMAMGIGMAASQDHSIMPAHAHLNLLGWVSLFLFGIYYERRPALDRSRLAMIQVVVWSIGTVILTVAVAALHLGYTAFDPVAALASLIVLAAMMLFAYFVFRPARDIAASPTARLTPAE</sequence>
<name>A0ABY5RPW5_9HYPH</name>
<reference evidence="2" key="1">
    <citation type="submission" date="2022-08" db="EMBL/GenBank/DDBJ databases">
        <title>Microvirga terrae sp. nov., isolated from soil.</title>
        <authorList>
            <person name="Kim K.H."/>
            <person name="Seo Y.L."/>
            <person name="Kim J.M."/>
            <person name="Lee J.K."/>
            <person name="Han D.M."/>
            <person name="Jeon C.O."/>
        </authorList>
    </citation>
    <scope>NUCLEOTIDE SEQUENCE</scope>
    <source>
        <strain evidence="2">R24</strain>
    </source>
</reference>
<dbReference type="EMBL" id="CP102845">
    <property type="protein sequence ID" value="UVF19028.1"/>
    <property type="molecule type" value="Genomic_DNA"/>
</dbReference>
<protein>
    <recommendedName>
        <fullName evidence="4">Cbb3-type cytochrome c oxidase subunit I</fullName>
    </recommendedName>
</protein>
<dbReference type="RefSeq" id="WP_173947571.1">
    <property type="nucleotide sequence ID" value="NZ_CP102845.1"/>
</dbReference>
<keyword evidence="1" id="KW-1133">Transmembrane helix</keyword>
<feature type="transmembrane region" description="Helical" evidence="1">
    <location>
        <begin position="67"/>
        <end position="92"/>
    </location>
</feature>
<dbReference type="InterPro" id="IPR036927">
    <property type="entry name" value="Cyt_c_oxase-like_su1_sf"/>
</dbReference>
<dbReference type="Proteomes" id="UP001017257">
    <property type="component" value="Chromosome"/>
</dbReference>